<keyword evidence="4" id="KW-1185">Reference proteome</keyword>
<dbReference type="EMBL" id="RCSS01000806">
    <property type="protein sequence ID" value="RVD90697.1"/>
    <property type="molecule type" value="Genomic_DNA"/>
</dbReference>
<dbReference type="Proteomes" id="UP000282876">
    <property type="component" value="Unassembled WGS sequence"/>
</dbReference>
<dbReference type="OrthoDB" id="2191645at2759"/>
<dbReference type="SUPFAM" id="SSF48371">
    <property type="entry name" value="ARM repeat"/>
    <property type="match status" value="1"/>
</dbReference>
<sequence length="3156" mass="375526">MENQELIENTKKITNFSKTKDFYNAYKLPLSPDTDIAQATFYILFNSDPVKETSRHEIDKRGIALKILERITVEKSQQYDFLHKIILFDDTPNVILATKCVQTFFIRRILRQEDYLKFLDTVCKKVITFIKDFCTENLQNAIQFMNFFAFVFDLTKICNVFNDSINDLIIEIEKFSALVVNFDIKEAIKKNQLNYTIFKFLNFVCEMNPIYKKDDLIIKLSTFLMKNVNDESKELLFLLQNKLAVMSEKIPDLIKDYSFFLKSDFLDVKANGIKNLLRSLKIKENTKHILEEVQIKIVVSAKELFYTKEELNENDVKTLIVLLESLIAVNKFYSKEHISMIEKKNFRRFSLNFTVEFLKEFTEKIKKIFGKNEEHEFKKQKNFEEMFSNCFNVVLKGFEDSIAFTYGQEVFTLDLPPLSTKELFYDDFCFFEQILHFSFEIFSLKFLRIFLERYFALFIYSSYNVFYTLIKKYTEKILSFTCENPFFFDAWNVFLDNNKSAGVFANQVYSIILRKFVPKDFERNMNIRKYNEEYSDLLSCPILLDNSDTKIPFYIKALKKVLAKDKHNPIQLEKIFTTIPFYYNFQVNLEILNCIFDCIKPCYNEFTTVPKLIYEKVTFLLDILHTLHLKMPDREIFIKLALNIPLSLNLVLQHFPKLAYFIAEGIQINNELKTISYNILEKSLDSINTEFLKIIPSEIFEKITKTLLIDSTEEPYALAAMQILLKYHSSLKIFINFSHLIIDSIYPRGMIYLQLNQNQNNVKFHSDFLIKDAITNIKGENIKETNSKVYSVTGQLYSFRRTITKGSKDLISKKLLIAFLYNTFGWENFENEAIYKKASSDLTAILDNNYSIEPNLNTQLCSHQARVKNIYYTTLLRHQQYVYDALLSLYILEEEEFLFLTLNVLFSYRLIAFYRLAPRKSKVYFNYKILLKAFYESFSFIPLKDYFFSDCFEFNICDDDSLKFFYKNEEYLFDYAKFKPEEELENFIKDFLPYKILKRNFDIFLKSGFTLKMFIESNVVNDILDSFTSLSFYKDEKKQKSFILGISTLLINLKEEKEWLSKNFSKISASLLFCMSESNPKYKNLILLIFMFLMERTKDYNIQLKDVIVKPVEKKKFTYATDMLHLQRAKTLPRKDIIEQLFDSLYSKHKKLRMISLQALVYYSELKKIPLSEILFSYCQTFYTNLNTKYTNSNSRMKLGFFDCLLLLNKIIPYKKTNNLLNHFSHIVINTPFVFYYDNLIILLKVRKFIIEEGASEEIILSNIDYIVKNISSPIFEAEKIIKVCKEIISFLENPSILQKHFKKNFVFYFSDKSNLKHYSSTVFSIVKIFPSCFTDELIYLTFQHLPDYYDESSCVVFQLIYYLEKIPDNFYNVILNFFSSMPCNVDDNFMKFLLKHNNFLDFMIFNCKEFFVFFLLKNVIFKVKKSKNSDYQLLYNNILSILKKTSIFNIVITEKIINFGLLLSFCDYDFKKEELIYLFKSYNRNLLCYFYDFYELNKEKLHEITLPNDFNFKDDKRNKAFIYFEKKIYDEEYLKELQSKEDLIFDELCYLALYKPTYKIYKELFFYEENPTRIFEILKRIPLTDEINEVILYTFENSVAYRIHLFLLMPLLIEFPNLINKQNLQKVLETIHRLFGTNSFQHKFTAGKLLYACSQNVKEKELLFSLYTQFFNFCIKCSDKEYFNLFKSIDLKLLDDFDFIDVDFMQLALCLDFLIIKFNEEKKKNTKKIKKNKKIYHAEKEIYQKLFNHLLPHLNDNLFFTSFLEFFTLEEINYFISQPKMYPKISYHCILLAYKEKLVDHSLIITALETIIELFKNPSNDLLFIDFQKLIQKYSYKKDIQFLKILGLLSECCEDYFVYEHAILFLESFDDIENKSVVENESEIEFNFKEVENILKNYFFKKSNISESFLNFLIYIFRNEKFKKFYEELKPFFVKGLESKFEYLKDEFHEMLKDTLPKDKSERLKYLLGMDWNLFENNFVYTFFRLMLDEEVSFNLLSQYSTGNDHFYETIYKKKKEKKQIEQTLNREIFFVTYFRDNSIIYKPENVTKIILDFCFTNKETCVKILAEYLKSLKLTNFKEEFKLFALNLNINKFNSFLIDNLFSVFNYLLIEVRIKHNCYFSNIGSLEDEEKYLIYKLTEEYEYYLASYKSMFYLTQECIKELLLSNFEKSRILLQKCFEMISDENFNEKECLFLEENWKYSMKNLCQWEALLEVAIQTNDVDLECEVSFFTRDTGNIFLESVLRKKDSFEKFVYECINNPFDQDVDSLLFLAQLELSQIPFYTPRFVKMLNYAQAVFEVKELQTLKKENLSDQRSLWSKREPLSIENILNWIFFFSWRCKLFNFINKDDNIIFLQELSSLMNKITCLSRNMNLLETAEYFNQMIYATPNIRSTDAFTKIIEEIEILIKRNEHDLALKRAKTTNISYFNNDQRGIILYYIAKLERNNTNFNNAAQLCNTNSKNWNEWGIFLQETNGEIENICASFIKAAMYATKENYKYFVKCVKYFNDDKMYEILKENINFIDPSAYISLIPSLEAKVTENRNKCARLCLVKLGEVIPQTCFRRFKTYASSNSDNNSTSTQKKENISSNETSKEKKTCSGQLHPLEEVYNEIKFETNKCKLGLVMIISLCSSRILITHEQLAHSCLERIFYSCPNKFIHKNIDLTNTFTRMFKCVNLTNWNSNLINDFLSDFENYMDGERDSPSVLMLKCYKWLNTIENILRTYISSHDLDLSTCRLIDNLLEYELVLFGKDEFRDKIFIDHFLPTSTFYMSEKVMSRTLSIIGSDGKEYLYLTQNNQDSQSLYEETMIVLINYLSLDLKSTNKCYQASLNYKTVVTFANNFDLIFFEEPFVILGVIYEESLKKSLRRLFIDYLIALQEVSNIKLDGFENVDKYINAPVEEEIYCEESNLKNESNSKNDILDEPGNIVFIYKEKDRNSKNVLSLESGVYLRDYLKRLQADDSLSIDANHEFFGEASFTNEHKLKAYKKICNEIDDKLLFKGFTDIYGKSDKFFRFRKKFTINYAFLAIYSRMIKFIQLSPFFTGICLFSGSIKILSFDLNHNSSSLLRLSPNVVNLISKEGLEGLFVSTADNFLKFIFESEFAKDYIDNLTFLSYEDAKADLERFMDGKIVKLIEKSMNPEELCKRDISWYPWL</sequence>
<dbReference type="InterPro" id="IPR016024">
    <property type="entry name" value="ARM-type_fold"/>
</dbReference>
<evidence type="ECO:0000256" key="1">
    <source>
        <dbReference type="SAM" id="MobiDB-lite"/>
    </source>
</evidence>
<organism evidence="3 4">
    <name type="scientific">Tubulinosema ratisbonensis</name>
    <dbReference type="NCBI Taxonomy" id="291195"/>
    <lineage>
        <taxon>Eukaryota</taxon>
        <taxon>Fungi</taxon>
        <taxon>Fungi incertae sedis</taxon>
        <taxon>Microsporidia</taxon>
        <taxon>Tubulinosematoidea</taxon>
        <taxon>Tubulinosematidae</taxon>
        <taxon>Tubulinosema</taxon>
    </lineage>
</organism>
<accession>A0A437AHZ4</accession>
<comment type="caution">
    <text evidence="3">The sequence shown here is derived from an EMBL/GenBank/DDBJ whole genome shotgun (WGS) entry which is preliminary data.</text>
</comment>
<keyword evidence="3" id="KW-0418">Kinase</keyword>
<keyword evidence="3" id="KW-0808">Transferase</keyword>
<feature type="compositionally biased region" description="Basic and acidic residues" evidence="1">
    <location>
        <begin position="2583"/>
        <end position="2597"/>
    </location>
</feature>
<dbReference type="InterPro" id="IPR003151">
    <property type="entry name" value="PIK-rel_kinase_FAT"/>
</dbReference>
<protein>
    <submittedName>
        <fullName evidence="3">PIK-related kinase</fullName>
    </submittedName>
</protein>
<feature type="region of interest" description="Disordered" evidence="1">
    <location>
        <begin position="2572"/>
        <end position="2597"/>
    </location>
</feature>
<proteinExistence type="predicted"/>
<gene>
    <name evidence="3" type="ORF">TUBRATIS_28710</name>
</gene>
<dbReference type="STRING" id="291195.A0A437AHZ4"/>
<dbReference type="GO" id="GO:0016301">
    <property type="term" value="F:kinase activity"/>
    <property type="evidence" value="ECO:0007669"/>
    <property type="project" value="UniProtKB-KW"/>
</dbReference>
<feature type="compositionally biased region" description="Low complexity" evidence="1">
    <location>
        <begin position="2572"/>
        <end position="2582"/>
    </location>
</feature>
<dbReference type="VEuPathDB" id="MicrosporidiaDB:TUBRATIS_28710"/>
<reference evidence="3 4" key="1">
    <citation type="submission" date="2018-10" db="EMBL/GenBank/DDBJ databases">
        <title>Draft genome sequence of the microsporidian Tubulinosema ratisbonensis.</title>
        <authorList>
            <person name="Polonais V."/>
            <person name="Peyretaillade E."/>
            <person name="Niehus S."/>
            <person name="Wawrzyniak I."/>
            <person name="Franchet A."/>
            <person name="Gaspin C."/>
            <person name="Reichstadt M."/>
            <person name="Belser C."/>
            <person name="Labadie K."/>
            <person name="Delbac F."/>
            <person name="Ferrandon D."/>
        </authorList>
    </citation>
    <scope>NUCLEOTIDE SEQUENCE [LARGE SCALE GENOMIC DNA]</scope>
    <source>
        <strain evidence="3 4">Franzen</strain>
    </source>
</reference>
<name>A0A437AHZ4_9MICR</name>
<evidence type="ECO:0000259" key="2">
    <source>
        <dbReference type="Pfam" id="PF02259"/>
    </source>
</evidence>
<evidence type="ECO:0000313" key="4">
    <source>
        <dbReference type="Proteomes" id="UP000282876"/>
    </source>
</evidence>
<evidence type="ECO:0000313" key="3">
    <source>
        <dbReference type="EMBL" id="RVD90697.1"/>
    </source>
</evidence>
<feature type="domain" description="PIK-related kinase FAT" evidence="2">
    <location>
        <begin position="2277"/>
        <end position="2476"/>
    </location>
</feature>
<dbReference type="Pfam" id="PF02259">
    <property type="entry name" value="FAT"/>
    <property type="match status" value="1"/>
</dbReference>